<comment type="caution">
    <text evidence="1">The sequence shown here is derived from an EMBL/GenBank/DDBJ whole genome shotgun (WGS) entry which is preliminary data.</text>
</comment>
<evidence type="ECO:0000313" key="1">
    <source>
        <dbReference type="EMBL" id="MEK8045429.1"/>
    </source>
</evidence>
<evidence type="ECO:0000313" key="2">
    <source>
        <dbReference type="Proteomes" id="UP001379945"/>
    </source>
</evidence>
<accession>A0ABU9C0Q1</accession>
<name>A0ABU9C0Q1_9BURK</name>
<protein>
    <recommendedName>
        <fullName evidence="3">TonB C-terminal domain-containing protein</fullName>
    </recommendedName>
</protein>
<keyword evidence="2" id="KW-1185">Reference proteome</keyword>
<dbReference type="RefSeq" id="WP_341397600.1">
    <property type="nucleotide sequence ID" value="NZ_JBBUTI010000002.1"/>
</dbReference>
<proteinExistence type="predicted"/>
<reference evidence="1 2" key="1">
    <citation type="submission" date="2024-04" db="EMBL/GenBank/DDBJ databases">
        <title>Novel species of the genus Ideonella isolated from streams.</title>
        <authorList>
            <person name="Lu H."/>
        </authorList>
    </citation>
    <scope>NUCLEOTIDE SEQUENCE [LARGE SCALE GENOMIC DNA]</scope>
    <source>
        <strain evidence="1 2">LYT19W</strain>
    </source>
</reference>
<dbReference type="EMBL" id="JBBUTI010000002">
    <property type="protein sequence ID" value="MEK8045429.1"/>
    <property type="molecule type" value="Genomic_DNA"/>
</dbReference>
<gene>
    <name evidence="1" type="ORF">AACH00_03605</name>
</gene>
<sequence length="157" mass="16796">MPLPELPALQVRLLPPSVIAGEDPLALPLPEAPLGPASLIEWQQMADLRLPPQETLSITQGTEERTLLPDRPALARTSPDLSVVEGVASTGRLIVLRLHISASGDVERVEVVSCDPADEPFARRLAVALQATPHIPARRDGQDVASVKEIRVGLPVP</sequence>
<organism evidence="1 2">
    <name type="scientific">Ideonella margarita</name>
    <dbReference type="NCBI Taxonomy" id="2984191"/>
    <lineage>
        <taxon>Bacteria</taxon>
        <taxon>Pseudomonadati</taxon>
        <taxon>Pseudomonadota</taxon>
        <taxon>Betaproteobacteria</taxon>
        <taxon>Burkholderiales</taxon>
        <taxon>Sphaerotilaceae</taxon>
        <taxon>Ideonella</taxon>
    </lineage>
</organism>
<dbReference type="Proteomes" id="UP001379945">
    <property type="component" value="Unassembled WGS sequence"/>
</dbReference>
<evidence type="ECO:0008006" key="3">
    <source>
        <dbReference type="Google" id="ProtNLM"/>
    </source>
</evidence>